<evidence type="ECO:0000256" key="1">
    <source>
        <dbReference type="SAM" id="Coils"/>
    </source>
</evidence>
<evidence type="ECO:0000256" key="2">
    <source>
        <dbReference type="SAM" id="MobiDB-lite"/>
    </source>
</evidence>
<reference evidence="3" key="2">
    <citation type="submission" date="2020-11" db="EMBL/GenBank/DDBJ databases">
        <authorList>
            <person name="Cecchin M."/>
            <person name="Marcolungo L."/>
            <person name="Rossato M."/>
            <person name="Girolomoni L."/>
            <person name="Cosentino E."/>
            <person name="Cuine S."/>
            <person name="Li-Beisson Y."/>
            <person name="Delledonne M."/>
            <person name="Ballottari M."/>
        </authorList>
    </citation>
    <scope>NUCLEOTIDE SEQUENCE</scope>
    <source>
        <strain evidence="3">211/11P</strain>
        <tissue evidence="3">Whole cell</tissue>
    </source>
</reference>
<dbReference type="AlphaFoldDB" id="A0A9D4TH23"/>
<sequence length="249" mass="27234">MNGAGRLTSFHTIDGRLFIPLDEAECYVQAAQQLQSTVTATGKNAARSLQADQRIDGLEEEVRTMQSRMLELADVVHAEREEHERDQQAMLELATALEAEVVAAQQDMQHVVEDAVLGAEERLVQRHDRWPAQADDGGTDAERGSQASLHQMAAALRAALQGEQRWRERALVAEQKFEQLRGIVAARMLEGSWEAVQARQQHQWQQQAQGNEGAGAASGVGFKAAPAPAQPLRPNCRMRGGEAGAGQEV</sequence>
<reference evidence="3" key="1">
    <citation type="journal article" date="2019" name="Plant J.">
        <title>Chlorella vulgaris genome assembly and annotation reveals the molecular basis for metabolic acclimation to high light conditions.</title>
        <authorList>
            <person name="Cecchin M."/>
            <person name="Marcolungo L."/>
            <person name="Rossato M."/>
            <person name="Girolomoni L."/>
            <person name="Cosentino E."/>
            <person name="Cuine S."/>
            <person name="Li-Beisson Y."/>
            <person name="Delledonne M."/>
            <person name="Ballottari M."/>
        </authorList>
    </citation>
    <scope>NUCLEOTIDE SEQUENCE</scope>
    <source>
        <strain evidence="3">211/11P</strain>
    </source>
</reference>
<gene>
    <name evidence="3" type="ORF">D9Q98_009001</name>
</gene>
<comment type="caution">
    <text evidence="3">The sequence shown here is derived from an EMBL/GenBank/DDBJ whole genome shotgun (WGS) entry which is preliminary data.</text>
</comment>
<dbReference type="Proteomes" id="UP001055712">
    <property type="component" value="Unassembled WGS sequence"/>
</dbReference>
<evidence type="ECO:0000313" key="3">
    <source>
        <dbReference type="EMBL" id="KAI3425233.1"/>
    </source>
</evidence>
<proteinExistence type="predicted"/>
<keyword evidence="1" id="KW-0175">Coiled coil</keyword>
<name>A0A9D4TH23_CHLVU</name>
<feature type="compositionally biased region" description="Low complexity" evidence="2">
    <location>
        <begin position="201"/>
        <end position="211"/>
    </location>
</feature>
<evidence type="ECO:0000313" key="4">
    <source>
        <dbReference type="Proteomes" id="UP001055712"/>
    </source>
</evidence>
<accession>A0A9D4TH23</accession>
<feature type="coiled-coil region" evidence="1">
    <location>
        <begin position="48"/>
        <end position="100"/>
    </location>
</feature>
<dbReference type="EMBL" id="SIDB01000012">
    <property type="protein sequence ID" value="KAI3425233.1"/>
    <property type="molecule type" value="Genomic_DNA"/>
</dbReference>
<organism evidence="3 4">
    <name type="scientific">Chlorella vulgaris</name>
    <name type="common">Green alga</name>
    <dbReference type="NCBI Taxonomy" id="3077"/>
    <lineage>
        <taxon>Eukaryota</taxon>
        <taxon>Viridiplantae</taxon>
        <taxon>Chlorophyta</taxon>
        <taxon>core chlorophytes</taxon>
        <taxon>Trebouxiophyceae</taxon>
        <taxon>Chlorellales</taxon>
        <taxon>Chlorellaceae</taxon>
        <taxon>Chlorella clade</taxon>
        <taxon>Chlorella</taxon>
    </lineage>
</organism>
<keyword evidence="4" id="KW-1185">Reference proteome</keyword>
<protein>
    <submittedName>
        <fullName evidence="3">Uncharacterized protein</fullName>
    </submittedName>
</protein>
<feature type="region of interest" description="Disordered" evidence="2">
    <location>
        <begin position="201"/>
        <end position="249"/>
    </location>
</feature>